<feature type="transmembrane region" description="Helical" evidence="1">
    <location>
        <begin position="119"/>
        <end position="141"/>
    </location>
</feature>
<sequence length="306" mass="35405">MIDTYWRKSDFFGKASLLFRYAAYIFNAIFLWIFLDARDLPLNIWHYSTALTAIFLPFILFVYYVNRNNDKGVGIRQNMMDFLMVGWYVGLIQLTYIPSSIFVLGLICNYIAARGFHKAYRLLLIGVGYALTIPVFGFQINNENIPILTNLAIIYAVVHFVTTAYISYEFSKSLQAHSRQIQLQQNEILLQSEELKTLNDSLQSLNTHLEEKVFERTKELAAKNEKLAEYTFINGHQLRGPVATMLGLVQLLDYDNTEDEKELIIYKLKNEVGLLDITIKEIKLKLETDQLINDDLRGIESVMSRI</sequence>
<dbReference type="RefSeq" id="WP_201432076.1">
    <property type="nucleotide sequence ID" value="NZ_JAEQBW010000007.1"/>
</dbReference>
<evidence type="ECO:0008006" key="4">
    <source>
        <dbReference type="Google" id="ProtNLM"/>
    </source>
</evidence>
<keyword evidence="3" id="KW-1185">Reference proteome</keyword>
<reference evidence="2" key="1">
    <citation type="submission" date="2021-01" db="EMBL/GenBank/DDBJ databases">
        <title>Marivirga aurantiaca sp. nov., isolated from intertidal surface sediments.</title>
        <authorList>
            <person name="Zhang M."/>
        </authorList>
    </citation>
    <scope>NUCLEOTIDE SEQUENCE</scope>
    <source>
        <strain evidence="2">S37H4</strain>
    </source>
</reference>
<gene>
    <name evidence="2" type="ORF">JKA74_15255</name>
</gene>
<keyword evidence="1" id="KW-0472">Membrane</keyword>
<keyword evidence="1" id="KW-1133">Transmembrane helix</keyword>
<proteinExistence type="predicted"/>
<comment type="caution">
    <text evidence="2">The sequence shown here is derived from an EMBL/GenBank/DDBJ whole genome shotgun (WGS) entry which is preliminary data.</text>
</comment>
<feature type="transmembrane region" description="Helical" evidence="1">
    <location>
        <begin position="85"/>
        <end position="107"/>
    </location>
</feature>
<dbReference type="EMBL" id="JAEQBW010000007">
    <property type="protein sequence ID" value="MBK6266401.1"/>
    <property type="molecule type" value="Genomic_DNA"/>
</dbReference>
<feature type="transmembrane region" description="Helical" evidence="1">
    <location>
        <begin position="47"/>
        <end position="65"/>
    </location>
</feature>
<feature type="transmembrane region" description="Helical" evidence="1">
    <location>
        <begin position="17"/>
        <end position="35"/>
    </location>
</feature>
<name>A0A934X138_9BACT</name>
<evidence type="ECO:0000313" key="3">
    <source>
        <dbReference type="Proteomes" id="UP000611723"/>
    </source>
</evidence>
<dbReference type="Proteomes" id="UP000611723">
    <property type="component" value="Unassembled WGS sequence"/>
</dbReference>
<keyword evidence="1" id="KW-0812">Transmembrane</keyword>
<protein>
    <recommendedName>
        <fullName evidence="4">Signal transduction histidine kinase dimerisation/phosphoacceptor domain-containing protein</fullName>
    </recommendedName>
</protein>
<organism evidence="2 3">
    <name type="scientific">Marivirga aurantiaca</name>
    <dbReference type="NCBI Taxonomy" id="2802615"/>
    <lineage>
        <taxon>Bacteria</taxon>
        <taxon>Pseudomonadati</taxon>
        <taxon>Bacteroidota</taxon>
        <taxon>Cytophagia</taxon>
        <taxon>Cytophagales</taxon>
        <taxon>Marivirgaceae</taxon>
        <taxon>Marivirga</taxon>
    </lineage>
</organism>
<dbReference type="AlphaFoldDB" id="A0A934X138"/>
<evidence type="ECO:0000313" key="2">
    <source>
        <dbReference type="EMBL" id="MBK6266401.1"/>
    </source>
</evidence>
<evidence type="ECO:0000256" key="1">
    <source>
        <dbReference type="SAM" id="Phobius"/>
    </source>
</evidence>
<feature type="transmembrane region" description="Helical" evidence="1">
    <location>
        <begin position="147"/>
        <end position="168"/>
    </location>
</feature>
<accession>A0A934X138</accession>